<protein>
    <submittedName>
        <fullName evidence="1">Uncharacterized protein</fullName>
    </submittedName>
</protein>
<dbReference type="Proteomes" id="UP000821865">
    <property type="component" value="Chromosome 10"/>
</dbReference>
<dbReference type="EMBL" id="CM023479">
    <property type="protein sequence ID" value="KAH7973497.1"/>
    <property type="molecule type" value="Genomic_DNA"/>
</dbReference>
<keyword evidence="2" id="KW-1185">Reference proteome</keyword>
<gene>
    <name evidence="1" type="ORF">HPB49_001718</name>
</gene>
<proteinExistence type="predicted"/>
<sequence length="154" mass="17156">MSSSGAPNGTGGKWQLNPYEQQRTTQKLVTDAMEEVAVHADSVRNEFTCAICLGLLQNTVATTECGHRFCEKCIAAVLRRCNKSCPVCRTKIKSKRSLRRDHCMDNMIAVLFRNQEEYCAAHLPNPAESPDCQLAQATEEQGAEELPNVQQEVR</sequence>
<comment type="caution">
    <text evidence="1">The sequence shown here is derived from an EMBL/GenBank/DDBJ whole genome shotgun (WGS) entry which is preliminary data.</text>
</comment>
<evidence type="ECO:0000313" key="1">
    <source>
        <dbReference type="EMBL" id="KAH7973497.1"/>
    </source>
</evidence>
<evidence type="ECO:0000313" key="2">
    <source>
        <dbReference type="Proteomes" id="UP000821865"/>
    </source>
</evidence>
<name>A0ACB8DLU5_DERSI</name>
<organism evidence="1 2">
    <name type="scientific">Dermacentor silvarum</name>
    <name type="common">Tick</name>
    <dbReference type="NCBI Taxonomy" id="543639"/>
    <lineage>
        <taxon>Eukaryota</taxon>
        <taxon>Metazoa</taxon>
        <taxon>Ecdysozoa</taxon>
        <taxon>Arthropoda</taxon>
        <taxon>Chelicerata</taxon>
        <taxon>Arachnida</taxon>
        <taxon>Acari</taxon>
        <taxon>Parasitiformes</taxon>
        <taxon>Ixodida</taxon>
        <taxon>Ixodoidea</taxon>
        <taxon>Ixodidae</taxon>
        <taxon>Rhipicephalinae</taxon>
        <taxon>Dermacentor</taxon>
    </lineage>
</organism>
<reference evidence="1" key="1">
    <citation type="submission" date="2020-05" db="EMBL/GenBank/DDBJ databases">
        <title>Large-scale comparative analyses of tick genomes elucidate their genetic diversity and vector capacities.</title>
        <authorList>
            <person name="Jia N."/>
            <person name="Wang J."/>
            <person name="Shi W."/>
            <person name="Du L."/>
            <person name="Sun Y."/>
            <person name="Zhan W."/>
            <person name="Jiang J."/>
            <person name="Wang Q."/>
            <person name="Zhang B."/>
            <person name="Ji P."/>
            <person name="Sakyi L.B."/>
            <person name="Cui X."/>
            <person name="Yuan T."/>
            <person name="Jiang B."/>
            <person name="Yang W."/>
            <person name="Lam T.T.-Y."/>
            <person name="Chang Q."/>
            <person name="Ding S."/>
            <person name="Wang X."/>
            <person name="Zhu J."/>
            <person name="Ruan X."/>
            <person name="Zhao L."/>
            <person name="Wei J."/>
            <person name="Que T."/>
            <person name="Du C."/>
            <person name="Cheng J."/>
            <person name="Dai P."/>
            <person name="Han X."/>
            <person name="Huang E."/>
            <person name="Gao Y."/>
            <person name="Liu J."/>
            <person name="Shao H."/>
            <person name="Ye R."/>
            <person name="Li L."/>
            <person name="Wei W."/>
            <person name="Wang X."/>
            <person name="Wang C."/>
            <person name="Yang T."/>
            <person name="Huo Q."/>
            <person name="Li W."/>
            <person name="Guo W."/>
            <person name="Chen H."/>
            <person name="Zhou L."/>
            <person name="Ni X."/>
            <person name="Tian J."/>
            <person name="Zhou Y."/>
            <person name="Sheng Y."/>
            <person name="Liu T."/>
            <person name="Pan Y."/>
            <person name="Xia L."/>
            <person name="Li J."/>
            <person name="Zhao F."/>
            <person name="Cao W."/>
        </authorList>
    </citation>
    <scope>NUCLEOTIDE SEQUENCE</scope>
    <source>
        <strain evidence="1">Dsil-2018</strain>
    </source>
</reference>
<accession>A0ACB8DLU5</accession>